<accession>A0ABW2IN30</accession>
<keyword evidence="2" id="KW-1185">Reference proteome</keyword>
<name>A0ABW2IN30_9PROT</name>
<organism evidence="1 2">
    <name type="scientific">Hirschia litorea</name>
    <dbReference type="NCBI Taxonomy" id="1199156"/>
    <lineage>
        <taxon>Bacteria</taxon>
        <taxon>Pseudomonadati</taxon>
        <taxon>Pseudomonadota</taxon>
        <taxon>Alphaproteobacteria</taxon>
        <taxon>Hyphomonadales</taxon>
        <taxon>Hyphomonadaceae</taxon>
        <taxon>Hirschia</taxon>
    </lineage>
</organism>
<reference evidence="2" key="1">
    <citation type="journal article" date="2019" name="Int. J. Syst. Evol. Microbiol.">
        <title>The Global Catalogue of Microorganisms (GCM) 10K type strain sequencing project: providing services to taxonomists for standard genome sequencing and annotation.</title>
        <authorList>
            <consortium name="The Broad Institute Genomics Platform"/>
            <consortium name="The Broad Institute Genome Sequencing Center for Infectious Disease"/>
            <person name="Wu L."/>
            <person name="Ma J."/>
        </authorList>
    </citation>
    <scope>NUCLEOTIDE SEQUENCE [LARGE SCALE GENOMIC DNA]</scope>
    <source>
        <strain evidence="2">CCUG 51308</strain>
    </source>
</reference>
<gene>
    <name evidence="1" type="ORF">ACFQS8_13210</name>
</gene>
<protein>
    <submittedName>
        <fullName evidence="1">Uncharacterized protein</fullName>
    </submittedName>
</protein>
<proteinExistence type="predicted"/>
<dbReference type="Proteomes" id="UP001596492">
    <property type="component" value="Unassembled WGS sequence"/>
</dbReference>
<sequence length="295" mass="35162">MNINKADYPLEYNSWKAMLQRCSTTEYTVHPLFQDFDSFVGFMGRKTNPTDTLDRIDTTNTEYGPGNVRWASKYLQTKNRKNTVSLTYEGNQYTELQGKTLTLKHWSEITSQNEGTMRRRRSVGWSDTENIDGQKIKPNKQFEDMNINELIEYRPWQISENPEWETYFHNNRKKSESAMAFYSRVIMQNQRNKFFHEWKNDVLDMRLEINQDLYMDEIHDESFLTECTSYCRLPQKLSDEEWNEFCAALKEILVEEKEVELKSARWTEAFNAAIQKKEIAKSNLDYRNDMLSRST</sequence>
<evidence type="ECO:0000313" key="2">
    <source>
        <dbReference type="Proteomes" id="UP001596492"/>
    </source>
</evidence>
<dbReference type="EMBL" id="JBHTBR010000005">
    <property type="protein sequence ID" value="MFC7292583.1"/>
    <property type="molecule type" value="Genomic_DNA"/>
</dbReference>
<evidence type="ECO:0000313" key="1">
    <source>
        <dbReference type="EMBL" id="MFC7292583.1"/>
    </source>
</evidence>
<dbReference type="RefSeq" id="WP_382168132.1">
    <property type="nucleotide sequence ID" value="NZ_JBHTBR010000005.1"/>
</dbReference>
<comment type="caution">
    <text evidence="1">The sequence shown here is derived from an EMBL/GenBank/DDBJ whole genome shotgun (WGS) entry which is preliminary data.</text>
</comment>